<dbReference type="EC" id="2.7.13.3" evidence="3"/>
<dbReference type="SMART" id="SM00304">
    <property type="entry name" value="HAMP"/>
    <property type="match status" value="1"/>
</dbReference>
<keyword evidence="10" id="KW-0067">ATP-binding</keyword>
<evidence type="ECO:0000256" key="4">
    <source>
        <dbReference type="ARBA" id="ARBA00022475"/>
    </source>
</evidence>
<dbReference type="KEGG" id="plyc:GXP70_26680"/>
<dbReference type="Gene3D" id="1.10.8.500">
    <property type="entry name" value="HAMP domain in histidine kinase"/>
    <property type="match status" value="1"/>
</dbReference>
<keyword evidence="8" id="KW-0547">Nucleotide-binding</keyword>
<dbReference type="InterPro" id="IPR003660">
    <property type="entry name" value="HAMP_dom"/>
</dbReference>
<dbReference type="Gene3D" id="3.30.565.10">
    <property type="entry name" value="Histidine kinase-like ATPase, C-terminal domain"/>
    <property type="match status" value="1"/>
</dbReference>
<evidence type="ECO:0000256" key="8">
    <source>
        <dbReference type="ARBA" id="ARBA00022741"/>
    </source>
</evidence>
<dbReference type="InterPro" id="IPR003594">
    <property type="entry name" value="HATPase_dom"/>
</dbReference>
<accession>A0A6C0G4Q3</accession>
<dbReference type="EMBL" id="CP048209">
    <property type="protein sequence ID" value="QHT63193.1"/>
    <property type="molecule type" value="Genomic_DNA"/>
</dbReference>
<keyword evidence="18" id="KW-1185">Reference proteome</keyword>
<dbReference type="SMART" id="SM00387">
    <property type="entry name" value="HATPase_c"/>
    <property type="match status" value="1"/>
</dbReference>
<evidence type="ECO:0000256" key="11">
    <source>
        <dbReference type="ARBA" id="ARBA00022989"/>
    </source>
</evidence>
<comment type="subcellular location">
    <subcellularLocation>
        <location evidence="2">Cell membrane</location>
        <topology evidence="2">Multi-pass membrane protein</topology>
    </subcellularLocation>
</comment>
<dbReference type="Gene3D" id="3.30.450.20">
    <property type="entry name" value="PAS domain"/>
    <property type="match status" value="1"/>
</dbReference>
<protein>
    <recommendedName>
        <fullName evidence="3">histidine kinase</fullName>
        <ecNumber evidence="3">2.7.13.3</ecNumber>
    </recommendedName>
</protein>
<feature type="domain" description="Histidine kinase" evidence="15">
    <location>
        <begin position="480"/>
        <end position="590"/>
    </location>
</feature>
<dbReference type="InterPro" id="IPR036890">
    <property type="entry name" value="HATPase_C_sf"/>
</dbReference>
<keyword evidence="11 14" id="KW-1133">Transmembrane helix</keyword>
<evidence type="ECO:0000256" key="6">
    <source>
        <dbReference type="ARBA" id="ARBA00022679"/>
    </source>
</evidence>
<dbReference type="Pfam" id="PF02743">
    <property type="entry name" value="dCache_1"/>
    <property type="match status" value="1"/>
</dbReference>
<name>A0A6C0G4Q3_9BACL</name>
<dbReference type="Proteomes" id="UP000476064">
    <property type="component" value="Chromosome"/>
</dbReference>
<feature type="transmembrane region" description="Helical" evidence="14">
    <location>
        <begin position="17"/>
        <end position="36"/>
    </location>
</feature>
<dbReference type="Pfam" id="PF02518">
    <property type="entry name" value="HATPase_c"/>
    <property type="match status" value="1"/>
</dbReference>
<keyword evidence="12" id="KW-0902">Two-component regulatory system</keyword>
<dbReference type="CDD" id="cd06225">
    <property type="entry name" value="HAMP"/>
    <property type="match status" value="1"/>
</dbReference>
<reference evidence="17 18" key="1">
    <citation type="submission" date="2020-01" db="EMBL/GenBank/DDBJ databases">
        <title>Paenibacillus sp. nov., isolated from tomato rhizosphere.</title>
        <authorList>
            <person name="Weon H.-Y."/>
            <person name="Lee S.A."/>
        </authorList>
    </citation>
    <scope>NUCLEOTIDE SEQUENCE [LARGE SCALE GENOMIC DNA]</scope>
    <source>
        <strain evidence="17 18">12200R-189</strain>
    </source>
</reference>
<dbReference type="AlphaFoldDB" id="A0A6C0G4Q3"/>
<evidence type="ECO:0000259" key="15">
    <source>
        <dbReference type="PROSITE" id="PS50109"/>
    </source>
</evidence>
<gene>
    <name evidence="17" type="ORF">GXP70_26680</name>
</gene>
<dbReference type="InterPro" id="IPR033479">
    <property type="entry name" value="dCache_1"/>
</dbReference>
<dbReference type="Pfam" id="PF00672">
    <property type="entry name" value="HAMP"/>
    <property type="match status" value="1"/>
</dbReference>
<feature type="domain" description="HAMP" evidence="16">
    <location>
        <begin position="320"/>
        <end position="373"/>
    </location>
</feature>
<dbReference type="SUPFAM" id="SSF158472">
    <property type="entry name" value="HAMP domain-like"/>
    <property type="match status" value="1"/>
</dbReference>
<evidence type="ECO:0000259" key="16">
    <source>
        <dbReference type="PROSITE" id="PS50885"/>
    </source>
</evidence>
<evidence type="ECO:0000256" key="2">
    <source>
        <dbReference type="ARBA" id="ARBA00004651"/>
    </source>
</evidence>
<evidence type="ECO:0000256" key="5">
    <source>
        <dbReference type="ARBA" id="ARBA00022553"/>
    </source>
</evidence>
<dbReference type="InterPro" id="IPR010559">
    <property type="entry name" value="Sig_transdc_His_kin_internal"/>
</dbReference>
<dbReference type="PANTHER" id="PTHR34220:SF7">
    <property type="entry name" value="SENSOR HISTIDINE KINASE YPDA"/>
    <property type="match status" value="1"/>
</dbReference>
<dbReference type="InterPro" id="IPR050640">
    <property type="entry name" value="Bact_2-comp_sensor_kinase"/>
</dbReference>
<dbReference type="GO" id="GO:0005524">
    <property type="term" value="F:ATP binding"/>
    <property type="evidence" value="ECO:0007669"/>
    <property type="project" value="UniProtKB-KW"/>
</dbReference>
<keyword evidence="7 14" id="KW-0812">Transmembrane</keyword>
<feature type="transmembrane region" description="Helical" evidence="14">
    <location>
        <begin position="299"/>
        <end position="323"/>
    </location>
</feature>
<dbReference type="PANTHER" id="PTHR34220">
    <property type="entry name" value="SENSOR HISTIDINE KINASE YPDA"/>
    <property type="match status" value="1"/>
</dbReference>
<dbReference type="Pfam" id="PF06580">
    <property type="entry name" value="His_kinase"/>
    <property type="match status" value="1"/>
</dbReference>
<keyword evidence="6" id="KW-0808">Transferase</keyword>
<evidence type="ECO:0000256" key="3">
    <source>
        <dbReference type="ARBA" id="ARBA00012438"/>
    </source>
</evidence>
<evidence type="ECO:0000256" key="7">
    <source>
        <dbReference type="ARBA" id="ARBA00022692"/>
    </source>
</evidence>
<keyword evidence="13 14" id="KW-0472">Membrane</keyword>
<dbReference type="InterPro" id="IPR005467">
    <property type="entry name" value="His_kinase_dom"/>
</dbReference>
<sequence length="598" mass="67822">MNSPVSLRLASSFRNRMILIFLMIIIVPFLLFAYYAHIKAIEGISNANVTASVNYLQQSRSNFENYLETLNDQVNDLIGNKQLQGLLDHPPGSAAAEDAFTLNMISLIYQKTSTIDAFRIHVYPIEPELYKDYMSTIEESDRVQDEPWFRKSLNTVNPTWRLSMPEKGKFQRPLLTYIKRFSGLYDQVPRGIVATDVSEDQLKRFFSPSGGMIDQKVLLLDEEGTVLYDSNANEWTGNPFPAGKFIGPKADDPQGSQTITIGGAKYLATYVRMDSCPWVIASLTPLKELTGTIAEINRLLVIFLIVYLLCCIGMVLYITTYFTQPIVRLVRYMRRLESGNLQQDIPNSSRQDEVGWLYRGYRSLLHRIEGLIEDASLAERQKKELEFQVLSHQINPHFLYNTLESIRWKAENRGQSEIGEMVSAIGNLLRLSLNQGKEITTLGREIEQVKAYVQIEQARMGQTIRILYSVDSELKDVPFIRLLLQPLVENAIQHSIRDNFEHGKILLSARQEDDELVVDLIDNGSGIPAEVLEKLEQNANPHGQSAEGAKGVGLRNVNDRLKLYFGDNCKLRIETSSAGTRITLRHPVLKEATRGGRE</sequence>
<organism evidence="17 18">
    <name type="scientific">Paenibacillus lycopersici</name>
    <dbReference type="NCBI Taxonomy" id="2704462"/>
    <lineage>
        <taxon>Bacteria</taxon>
        <taxon>Bacillati</taxon>
        <taxon>Bacillota</taxon>
        <taxon>Bacilli</taxon>
        <taxon>Bacillales</taxon>
        <taxon>Paenibacillaceae</taxon>
        <taxon>Paenibacillus</taxon>
    </lineage>
</organism>
<evidence type="ECO:0000256" key="12">
    <source>
        <dbReference type="ARBA" id="ARBA00023012"/>
    </source>
</evidence>
<proteinExistence type="predicted"/>
<keyword evidence="9 17" id="KW-0418">Kinase</keyword>
<evidence type="ECO:0000313" key="18">
    <source>
        <dbReference type="Proteomes" id="UP000476064"/>
    </source>
</evidence>
<evidence type="ECO:0000256" key="10">
    <source>
        <dbReference type="ARBA" id="ARBA00022840"/>
    </source>
</evidence>
<evidence type="ECO:0000256" key="9">
    <source>
        <dbReference type="ARBA" id="ARBA00022777"/>
    </source>
</evidence>
<dbReference type="SUPFAM" id="SSF55874">
    <property type="entry name" value="ATPase domain of HSP90 chaperone/DNA topoisomerase II/histidine kinase"/>
    <property type="match status" value="1"/>
</dbReference>
<dbReference type="RefSeq" id="WP_162359623.1">
    <property type="nucleotide sequence ID" value="NZ_CP048209.1"/>
</dbReference>
<evidence type="ECO:0000256" key="14">
    <source>
        <dbReference type="SAM" id="Phobius"/>
    </source>
</evidence>
<dbReference type="PROSITE" id="PS50109">
    <property type="entry name" value="HIS_KIN"/>
    <property type="match status" value="1"/>
</dbReference>
<dbReference type="GO" id="GO:0005886">
    <property type="term" value="C:plasma membrane"/>
    <property type="evidence" value="ECO:0007669"/>
    <property type="project" value="UniProtKB-SubCell"/>
</dbReference>
<keyword evidence="4" id="KW-1003">Cell membrane</keyword>
<evidence type="ECO:0000256" key="13">
    <source>
        <dbReference type="ARBA" id="ARBA00023136"/>
    </source>
</evidence>
<dbReference type="PROSITE" id="PS50885">
    <property type="entry name" value="HAMP"/>
    <property type="match status" value="1"/>
</dbReference>
<evidence type="ECO:0000313" key="17">
    <source>
        <dbReference type="EMBL" id="QHT63193.1"/>
    </source>
</evidence>
<evidence type="ECO:0000256" key="1">
    <source>
        <dbReference type="ARBA" id="ARBA00000085"/>
    </source>
</evidence>
<dbReference type="GO" id="GO:0000155">
    <property type="term" value="F:phosphorelay sensor kinase activity"/>
    <property type="evidence" value="ECO:0007669"/>
    <property type="project" value="InterPro"/>
</dbReference>
<keyword evidence="5" id="KW-0597">Phosphoprotein</keyword>
<comment type="catalytic activity">
    <reaction evidence="1">
        <text>ATP + protein L-histidine = ADP + protein N-phospho-L-histidine.</text>
        <dbReference type="EC" id="2.7.13.3"/>
    </reaction>
</comment>